<dbReference type="AlphaFoldDB" id="A0A3R7A1Q1"/>
<evidence type="ECO:0000256" key="1">
    <source>
        <dbReference type="SAM" id="MobiDB-lite"/>
    </source>
</evidence>
<evidence type="ECO:0000313" key="2">
    <source>
        <dbReference type="EMBL" id="RHY83470.1"/>
    </source>
</evidence>
<feature type="compositionally biased region" description="Pro residues" evidence="1">
    <location>
        <begin position="288"/>
        <end position="301"/>
    </location>
</feature>
<sequence>MLRDRSASQPSTGPTRVASDVMDVDDNDSGSPVTAKDDSGRLGLSTDNTVSPGDERSDISSQATLPASSATTATSPPSTGPWAAFAAKRAEATKTTRIKDAGAHRPSMVDLAPLLAKHAAGTLAFHDTMPIQKHDKREVVGWLHMNTGNHTKAINEDAAMASLLHENQSLVKGDILADVIKCEKDTQNRMLRWGIASGTALRQLQGTTLKLRVTTTSGKVKTTTMMSFQMSLPHAIDGSTWTFRLACKEFIFRGRCLRVYGRGWFPRDKRLARLDLDYIAAGTTPAKPSIPPPSPSTPSQPAPAKRQKTTTKDPNAWTDVRRKTPPASPAPYRAHTHVNHDVSFESIIPELYHSDNDHVHPTTDEYVTCPKPTKGKVSHVEVPLDDLLAELQFLGANSSAAAQHHESHVADAVRGSEFDLATMVNSGRVDPICTMLARHPEDFGVQLHRLFTADRPTFELLIRQRLLHHATWGGSESFDKLYTKSFGHKMTRESVVELFRALQHSDTLAPIVSETEDGDELTLSRLDLELVLALAEVLTAAHIPLYFASDAAVMVSTGYNIEIIPAHRRMRSLSAPTMLAVLMSTHLGEDLWRIMETMFDGDDDIN</sequence>
<dbReference type="Proteomes" id="UP000286510">
    <property type="component" value="Unassembled WGS sequence"/>
</dbReference>
<gene>
    <name evidence="2" type="ORF">DYB26_015890</name>
</gene>
<dbReference type="VEuPathDB" id="FungiDB:H257_04867"/>
<feature type="compositionally biased region" description="Low complexity" evidence="1">
    <location>
        <begin position="60"/>
        <end position="81"/>
    </location>
</feature>
<feature type="non-terminal residue" evidence="2">
    <location>
        <position position="606"/>
    </location>
</feature>
<name>A0A3R7A1Q1_APHAT</name>
<proteinExistence type="predicted"/>
<protein>
    <submittedName>
        <fullName evidence="2">Uncharacterized protein</fullName>
    </submittedName>
</protein>
<reference evidence="2 3" key="1">
    <citation type="submission" date="2018-08" db="EMBL/GenBank/DDBJ databases">
        <title>Aphanomyces genome sequencing and annotation.</title>
        <authorList>
            <person name="Minardi D."/>
            <person name="Oidtmann B."/>
            <person name="Van Der Giezen M."/>
            <person name="Studholme D.J."/>
        </authorList>
    </citation>
    <scope>NUCLEOTIDE SEQUENCE [LARGE SCALE GENOMIC DNA]</scope>
    <source>
        <strain evidence="2 3">FDL457</strain>
    </source>
</reference>
<dbReference type="EMBL" id="QUTF01025486">
    <property type="protein sequence ID" value="RHY83470.1"/>
    <property type="molecule type" value="Genomic_DNA"/>
</dbReference>
<evidence type="ECO:0000313" key="3">
    <source>
        <dbReference type="Proteomes" id="UP000286510"/>
    </source>
</evidence>
<feature type="region of interest" description="Disordered" evidence="1">
    <location>
        <begin position="1"/>
        <end position="81"/>
    </location>
</feature>
<comment type="caution">
    <text evidence="2">The sequence shown here is derived from an EMBL/GenBank/DDBJ whole genome shotgun (WGS) entry which is preliminary data.</text>
</comment>
<feature type="region of interest" description="Disordered" evidence="1">
    <location>
        <begin position="283"/>
        <end position="334"/>
    </location>
</feature>
<accession>A0A3R7A1Q1</accession>
<organism evidence="2 3">
    <name type="scientific">Aphanomyces astaci</name>
    <name type="common">Crayfish plague agent</name>
    <dbReference type="NCBI Taxonomy" id="112090"/>
    <lineage>
        <taxon>Eukaryota</taxon>
        <taxon>Sar</taxon>
        <taxon>Stramenopiles</taxon>
        <taxon>Oomycota</taxon>
        <taxon>Saprolegniomycetes</taxon>
        <taxon>Saprolegniales</taxon>
        <taxon>Verrucalvaceae</taxon>
        <taxon>Aphanomyces</taxon>
    </lineage>
</organism>